<feature type="transmembrane region" description="Helical" evidence="10">
    <location>
        <begin position="199"/>
        <end position="218"/>
    </location>
</feature>
<keyword evidence="5" id="KW-0653">Protein transport</keyword>
<accession>A0A8J5UPH8</accession>
<sequence length="221" mass="25303">MSESFETYESEFQLALQEAKTKISQIKSVEDAEQRKTALRAIEAASDEALEVLDQMNIEVLNLPSNQRSSYNSKIRQYKSQIDETKNRYKQLLDSQDKYELFGNRYSDQEFEPGSLQDQQRKQLLSNNSSLDRSSQRLQDSQRIALETEAIGGNILNDLRSQREQISGARNTLSQADNYVDRSIQTLKSMGRRLTANKFISYAIIAVLILLIFLVLASKFS</sequence>
<dbReference type="GO" id="GO:0012507">
    <property type="term" value="C:ER to Golgi transport vesicle membrane"/>
    <property type="evidence" value="ECO:0007669"/>
    <property type="project" value="TreeGrafter"/>
</dbReference>
<dbReference type="SMART" id="SM00397">
    <property type="entry name" value="t_SNARE"/>
    <property type="match status" value="1"/>
</dbReference>
<protein>
    <submittedName>
        <fullName evidence="12">VTI1</fullName>
    </submittedName>
</protein>
<dbReference type="GO" id="GO:0005484">
    <property type="term" value="F:SNAP receptor activity"/>
    <property type="evidence" value="ECO:0007669"/>
    <property type="project" value="TreeGrafter"/>
</dbReference>
<keyword evidence="6 10" id="KW-1133">Transmembrane helix</keyword>
<dbReference type="PANTHER" id="PTHR21230">
    <property type="entry name" value="VESICLE TRANSPORT V-SNARE PROTEIN VTI1-RELATED"/>
    <property type="match status" value="1"/>
</dbReference>
<dbReference type="GO" id="GO:0000139">
    <property type="term" value="C:Golgi membrane"/>
    <property type="evidence" value="ECO:0007669"/>
    <property type="project" value="UniProtKB-SubCell"/>
</dbReference>
<dbReference type="GO" id="GO:0031902">
    <property type="term" value="C:late endosome membrane"/>
    <property type="evidence" value="ECO:0007669"/>
    <property type="project" value="TreeGrafter"/>
</dbReference>
<keyword evidence="3" id="KW-0813">Transport</keyword>
<evidence type="ECO:0000256" key="6">
    <source>
        <dbReference type="ARBA" id="ARBA00022989"/>
    </source>
</evidence>
<dbReference type="PANTHER" id="PTHR21230:SF26">
    <property type="entry name" value="VESICLE TRANSPORT THROUGH INTERACTION WITH T-SNARES HOMOLOG 1A"/>
    <property type="match status" value="1"/>
</dbReference>
<dbReference type="GeneID" id="73469080"/>
<dbReference type="InterPro" id="IPR007705">
    <property type="entry name" value="Vesicle_trsprt_v-SNARE_N"/>
</dbReference>
<evidence type="ECO:0000256" key="8">
    <source>
        <dbReference type="ARBA" id="ARBA00023136"/>
    </source>
</evidence>
<dbReference type="GO" id="GO:0006896">
    <property type="term" value="P:Golgi to vacuole transport"/>
    <property type="evidence" value="ECO:0007669"/>
    <property type="project" value="TreeGrafter"/>
</dbReference>
<evidence type="ECO:0000256" key="10">
    <source>
        <dbReference type="SAM" id="Phobius"/>
    </source>
</evidence>
<dbReference type="GO" id="GO:0000149">
    <property type="term" value="F:SNARE binding"/>
    <property type="evidence" value="ECO:0007669"/>
    <property type="project" value="TreeGrafter"/>
</dbReference>
<comment type="caution">
    <text evidence="12">The sequence shown here is derived from an EMBL/GenBank/DDBJ whole genome shotgun (WGS) entry which is preliminary data.</text>
</comment>
<dbReference type="RefSeq" id="XP_049264448.1">
    <property type="nucleotide sequence ID" value="XM_049406012.1"/>
</dbReference>
<dbReference type="EMBL" id="JAGSYN010000103">
    <property type="protein sequence ID" value="KAG7664216.1"/>
    <property type="molecule type" value="Genomic_DNA"/>
</dbReference>
<dbReference type="GO" id="GO:0006891">
    <property type="term" value="P:intra-Golgi vesicle-mediated transport"/>
    <property type="evidence" value="ECO:0007669"/>
    <property type="project" value="TreeGrafter"/>
</dbReference>
<comment type="similarity">
    <text evidence="2">Belongs to the VTI1 family.</text>
</comment>
<proteinExistence type="inferred from homology"/>
<evidence type="ECO:0000256" key="3">
    <source>
        <dbReference type="ARBA" id="ARBA00022448"/>
    </source>
</evidence>
<dbReference type="InterPro" id="IPR000727">
    <property type="entry name" value="T_SNARE_dom"/>
</dbReference>
<organism evidence="12 13">
    <name type="scientific">[Candida] subhashii</name>
    <dbReference type="NCBI Taxonomy" id="561895"/>
    <lineage>
        <taxon>Eukaryota</taxon>
        <taxon>Fungi</taxon>
        <taxon>Dikarya</taxon>
        <taxon>Ascomycota</taxon>
        <taxon>Saccharomycotina</taxon>
        <taxon>Pichiomycetes</taxon>
        <taxon>Debaryomycetaceae</taxon>
        <taxon>Spathaspora</taxon>
    </lineage>
</organism>
<evidence type="ECO:0000256" key="9">
    <source>
        <dbReference type="SAM" id="Coils"/>
    </source>
</evidence>
<feature type="coiled-coil region" evidence="9">
    <location>
        <begin position="39"/>
        <end position="95"/>
    </location>
</feature>
<dbReference type="Pfam" id="PF05008">
    <property type="entry name" value="V-SNARE"/>
    <property type="match status" value="1"/>
</dbReference>
<dbReference type="GO" id="GO:0048280">
    <property type="term" value="P:vesicle fusion with Golgi apparatus"/>
    <property type="evidence" value="ECO:0007669"/>
    <property type="project" value="TreeGrafter"/>
</dbReference>
<keyword evidence="4 10" id="KW-0812">Transmembrane</keyword>
<name>A0A8J5UPH8_9ASCO</name>
<dbReference type="GO" id="GO:0006886">
    <property type="term" value="P:intracellular protein transport"/>
    <property type="evidence" value="ECO:0007669"/>
    <property type="project" value="InterPro"/>
</dbReference>
<dbReference type="GO" id="GO:0005829">
    <property type="term" value="C:cytosol"/>
    <property type="evidence" value="ECO:0007669"/>
    <property type="project" value="GOC"/>
</dbReference>
<dbReference type="Proteomes" id="UP000694255">
    <property type="component" value="Unassembled WGS sequence"/>
</dbReference>
<keyword evidence="8 10" id="KW-0472">Membrane</keyword>
<evidence type="ECO:0000256" key="1">
    <source>
        <dbReference type="ARBA" id="ARBA00004409"/>
    </source>
</evidence>
<dbReference type="AlphaFoldDB" id="A0A8J5UPH8"/>
<evidence type="ECO:0000256" key="5">
    <source>
        <dbReference type="ARBA" id="ARBA00022927"/>
    </source>
</evidence>
<dbReference type="Pfam" id="PF12352">
    <property type="entry name" value="V-SNARE_C"/>
    <property type="match status" value="1"/>
</dbReference>
<feature type="domain" description="T-SNARE coiled-coil homology" evidence="11">
    <location>
        <begin position="123"/>
        <end position="190"/>
    </location>
</feature>
<dbReference type="GO" id="GO:0031201">
    <property type="term" value="C:SNARE complex"/>
    <property type="evidence" value="ECO:0007669"/>
    <property type="project" value="TreeGrafter"/>
</dbReference>
<dbReference type="FunFam" id="1.20.5.110:FF:000002">
    <property type="entry name" value="Vesicle transport through interaction with t-SNAREsB"/>
    <property type="match status" value="1"/>
</dbReference>
<gene>
    <name evidence="12" type="ORF">J8A68_002279</name>
</gene>
<evidence type="ECO:0000313" key="13">
    <source>
        <dbReference type="Proteomes" id="UP000694255"/>
    </source>
</evidence>
<evidence type="ECO:0000256" key="7">
    <source>
        <dbReference type="ARBA" id="ARBA00023054"/>
    </source>
</evidence>
<reference evidence="12 13" key="1">
    <citation type="journal article" date="2021" name="DNA Res.">
        <title>Genome analysis of Candida subhashii reveals its hybrid nature and dual mitochondrial genome conformations.</title>
        <authorList>
            <person name="Mixao V."/>
            <person name="Hegedusova E."/>
            <person name="Saus E."/>
            <person name="Pryszcz L.P."/>
            <person name="Cillingova A."/>
            <person name="Nosek J."/>
            <person name="Gabaldon T."/>
        </authorList>
    </citation>
    <scope>NUCLEOTIDE SEQUENCE [LARGE SCALE GENOMIC DNA]</scope>
    <source>
        <strain evidence="12 13">CBS 10753</strain>
    </source>
</reference>
<keyword evidence="7 9" id="KW-0175">Coiled coil</keyword>
<dbReference type="CDD" id="cd15862">
    <property type="entry name" value="SNARE_Vti1"/>
    <property type="match status" value="1"/>
</dbReference>
<dbReference type="GO" id="GO:0042147">
    <property type="term" value="P:retrograde transport, endosome to Golgi"/>
    <property type="evidence" value="ECO:0007669"/>
    <property type="project" value="TreeGrafter"/>
</dbReference>
<evidence type="ECO:0000259" key="11">
    <source>
        <dbReference type="SMART" id="SM00397"/>
    </source>
</evidence>
<evidence type="ECO:0000256" key="2">
    <source>
        <dbReference type="ARBA" id="ARBA00006108"/>
    </source>
</evidence>
<dbReference type="GO" id="GO:0016236">
    <property type="term" value="P:macroautophagy"/>
    <property type="evidence" value="ECO:0007669"/>
    <property type="project" value="TreeGrafter"/>
</dbReference>
<keyword evidence="13" id="KW-1185">Reference proteome</keyword>
<evidence type="ECO:0000256" key="4">
    <source>
        <dbReference type="ARBA" id="ARBA00022692"/>
    </source>
</evidence>
<evidence type="ECO:0000313" key="12">
    <source>
        <dbReference type="EMBL" id="KAG7664216.1"/>
    </source>
</evidence>
<comment type="subcellular location">
    <subcellularLocation>
        <location evidence="1">Golgi apparatus membrane</location>
        <topology evidence="1">Single-pass type IV membrane protein</topology>
    </subcellularLocation>
</comment>
<dbReference type="OrthoDB" id="430637at2759"/>
<dbReference type="GO" id="GO:0005789">
    <property type="term" value="C:endoplasmic reticulum membrane"/>
    <property type="evidence" value="ECO:0007669"/>
    <property type="project" value="TreeGrafter"/>
</dbReference>